<sequence>MNQASFEWRNMCPVPFAASIAIDGYGCGPYPIAFAVVFPGVFFPKGRPSGLATGLAQLFGSP</sequence>
<reference evidence="1 2" key="1">
    <citation type="submission" date="2020-08" db="EMBL/GenBank/DDBJ databases">
        <title>Genomic Encyclopedia of Type Strains, Phase IV (KMG-V): Genome sequencing to study the core and pangenomes of soil and plant-associated prokaryotes.</title>
        <authorList>
            <person name="Whitman W."/>
        </authorList>
    </citation>
    <scope>NUCLEOTIDE SEQUENCE [LARGE SCALE GENOMIC DNA]</scope>
    <source>
        <strain evidence="1 2">JPY158</strain>
    </source>
</reference>
<accession>A0A7W8UZ88</accession>
<dbReference type="Proteomes" id="UP000592780">
    <property type="component" value="Unassembled WGS sequence"/>
</dbReference>
<evidence type="ECO:0000313" key="1">
    <source>
        <dbReference type="EMBL" id="MBB5426077.1"/>
    </source>
</evidence>
<evidence type="ECO:0000313" key="2">
    <source>
        <dbReference type="Proteomes" id="UP000592780"/>
    </source>
</evidence>
<keyword evidence="2" id="KW-1185">Reference proteome</keyword>
<protein>
    <submittedName>
        <fullName evidence="1">Uncharacterized protein</fullName>
    </submittedName>
</protein>
<dbReference type="EMBL" id="JACHDD010000006">
    <property type="protein sequence ID" value="MBB5426077.1"/>
    <property type="molecule type" value="Genomic_DNA"/>
</dbReference>
<organism evidence="1 2">
    <name type="scientific">Paraburkholderia atlantica</name>
    <dbReference type="NCBI Taxonomy" id="2654982"/>
    <lineage>
        <taxon>Bacteria</taxon>
        <taxon>Pseudomonadati</taxon>
        <taxon>Pseudomonadota</taxon>
        <taxon>Betaproteobacteria</taxon>
        <taxon>Burkholderiales</taxon>
        <taxon>Burkholderiaceae</taxon>
        <taxon>Paraburkholderia</taxon>
    </lineage>
</organism>
<proteinExistence type="predicted"/>
<dbReference type="AlphaFoldDB" id="A0A7W8UZ88"/>
<name>A0A7W8UZ88_PARAM</name>
<gene>
    <name evidence="1" type="ORF">HDG40_004250</name>
</gene>
<comment type="caution">
    <text evidence="1">The sequence shown here is derived from an EMBL/GenBank/DDBJ whole genome shotgun (WGS) entry which is preliminary data.</text>
</comment>